<reference evidence="2" key="1">
    <citation type="journal article" date="2020" name="Phytopathology">
        <title>Genome sequence of the chestnut blight fungus Cryphonectria parasitica EP155: A fundamental resource for an archetypical invasive plant pathogen.</title>
        <authorList>
            <person name="Crouch J.A."/>
            <person name="Dawe A."/>
            <person name="Aerts A."/>
            <person name="Barry K."/>
            <person name="Churchill A.C.L."/>
            <person name="Grimwood J."/>
            <person name="Hillman B."/>
            <person name="Milgroom M.G."/>
            <person name="Pangilinan J."/>
            <person name="Smith M."/>
            <person name="Salamov A."/>
            <person name="Schmutz J."/>
            <person name="Yadav J."/>
            <person name="Grigoriev I.V."/>
            <person name="Nuss D."/>
        </authorList>
    </citation>
    <scope>NUCLEOTIDE SEQUENCE</scope>
    <source>
        <strain evidence="2">EP155</strain>
    </source>
</reference>
<dbReference type="GeneID" id="63836954"/>
<dbReference type="RefSeq" id="XP_040772425.1">
    <property type="nucleotide sequence ID" value="XM_040919825.1"/>
</dbReference>
<comment type="caution">
    <text evidence="2">The sequence shown here is derived from an EMBL/GenBank/DDBJ whole genome shotgun (WGS) entry which is preliminary data.</text>
</comment>
<dbReference type="AlphaFoldDB" id="A0A9P4XV20"/>
<proteinExistence type="predicted"/>
<gene>
    <name evidence="2" type="ORF">M406DRAFT_323869</name>
</gene>
<keyword evidence="3" id="KW-1185">Reference proteome</keyword>
<dbReference type="EMBL" id="MU032351">
    <property type="protein sequence ID" value="KAF3761446.1"/>
    <property type="molecule type" value="Genomic_DNA"/>
</dbReference>
<sequence length="53" mass="5780">MQYHPKPMQTSHRLTVWLHSVSTTPGKSLGHTYSPSGSAHASPRLFHAPSSPT</sequence>
<accession>A0A9P4XV20</accession>
<organism evidence="2 3">
    <name type="scientific">Cryphonectria parasitica (strain ATCC 38755 / EP155)</name>
    <dbReference type="NCBI Taxonomy" id="660469"/>
    <lineage>
        <taxon>Eukaryota</taxon>
        <taxon>Fungi</taxon>
        <taxon>Dikarya</taxon>
        <taxon>Ascomycota</taxon>
        <taxon>Pezizomycotina</taxon>
        <taxon>Sordariomycetes</taxon>
        <taxon>Sordariomycetidae</taxon>
        <taxon>Diaporthales</taxon>
        <taxon>Cryphonectriaceae</taxon>
        <taxon>Cryphonectria-Endothia species complex</taxon>
        <taxon>Cryphonectria</taxon>
    </lineage>
</organism>
<evidence type="ECO:0000313" key="2">
    <source>
        <dbReference type="EMBL" id="KAF3761446.1"/>
    </source>
</evidence>
<evidence type="ECO:0000313" key="3">
    <source>
        <dbReference type="Proteomes" id="UP000803844"/>
    </source>
</evidence>
<dbReference type="Proteomes" id="UP000803844">
    <property type="component" value="Unassembled WGS sequence"/>
</dbReference>
<feature type="region of interest" description="Disordered" evidence="1">
    <location>
        <begin position="25"/>
        <end position="53"/>
    </location>
</feature>
<evidence type="ECO:0000256" key="1">
    <source>
        <dbReference type="SAM" id="MobiDB-lite"/>
    </source>
</evidence>
<protein>
    <submittedName>
        <fullName evidence="2">Uncharacterized protein</fullName>
    </submittedName>
</protein>
<feature type="compositionally biased region" description="Polar residues" evidence="1">
    <location>
        <begin position="25"/>
        <end position="39"/>
    </location>
</feature>
<name>A0A9P4XV20_CRYP1</name>